<comment type="similarity">
    <text evidence="7">Belongs to the MraZ family.</text>
</comment>
<dbReference type="eggNOG" id="COG2001">
    <property type="taxonomic scope" value="Bacteria"/>
</dbReference>
<dbReference type="PATRIC" id="fig|1171373.8.peg.1272"/>
<dbReference type="PROSITE" id="PS51740">
    <property type="entry name" value="SPOVT_ABRB"/>
    <property type="match status" value="2"/>
</dbReference>
<dbReference type="HAMAP" id="MF_01008">
    <property type="entry name" value="MraZ"/>
    <property type="match status" value="1"/>
</dbReference>
<evidence type="ECO:0000259" key="8">
    <source>
        <dbReference type="PROSITE" id="PS51740"/>
    </source>
</evidence>
<dbReference type="SUPFAM" id="SSF89447">
    <property type="entry name" value="AbrB/MazE/MraZ-like"/>
    <property type="match status" value="1"/>
</dbReference>
<reference evidence="9 10" key="1">
    <citation type="journal article" date="2012" name="BMC Genomics">
        <title>The genome sequence of Propionibacterium acidipropionici provides insights into its biotechnological and industrial potential.</title>
        <authorList>
            <person name="Parizzi L.P."/>
            <person name="Grassi M.C."/>
            <person name="Llerena L.A."/>
            <person name="Carazzolle M.F."/>
            <person name="Queiroz V.L."/>
            <person name="Lunardi I."/>
            <person name="Zeidler A.F."/>
            <person name="Teixeira P.J."/>
            <person name="Mieczkowski P."/>
            <person name="Rincones J."/>
            <person name="Pereira G.A."/>
        </authorList>
    </citation>
    <scope>NUCLEOTIDE SEQUENCE [LARGE SCALE GENOMIC DNA]</scope>
    <source>
        <strain evidence="10">ATCC 4875 / DSM 20272 / JCM 6432 / NBRC 12425 / NCIMB 8070</strain>
    </source>
</reference>
<dbReference type="InterPro" id="IPR007159">
    <property type="entry name" value="SpoVT-AbrB_dom"/>
</dbReference>
<dbReference type="HOGENOM" id="CLU_107907_0_5_11"/>
<feature type="domain" description="SpoVT-AbrB" evidence="8">
    <location>
        <begin position="23"/>
        <end position="65"/>
    </location>
</feature>
<accession>K7RVT5</accession>
<evidence type="ECO:0000256" key="2">
    <source>
        <dbReference type="ARBA" id="ARBA00022490"/>
    </source>
</evidence>
<dbReference type="STRING" id="1171373.PACID_12760"/>
<keyword evidence="6 7" id="KW-0804">Transcription</keyword>
<dbReference type="Proteomes" id="UP000000214">
    <property type="component" value="Chromosome"/>
</dbReference>
<comment type="subcellular location">
    <subcellularLocation>
        <location evidence="7">Cytoplasm</location>
        <location evidence="7">Nucleoid</location>
    </subcellularLocation>
</comment>
<dbReference type="InterPro" id="IPR020603">
    <property type="entry name" value="MraZ_dom"/>
</dbReference>
<sequence length="160" mass="17999">MVEPGGAKRQSRRVRRCLVFLGTHTPRLDDKGRFFLPAKFRDELDGGLVITRGQDRCLAIYPTATFVEMTQEIAKGAVSVKKVRDYQRMLAAGASDTAPDKQGRVMIPPMLRRYAGLDKDIVVVGAITRVEVWDAAEWERYSAEQESVFAEMNEEVFADS</sequence>
<dbReference type="GO" id="GO:0003700">
    <property type="term" value="F:DNA-binding transcription factor activity"/>
    <property type="evidence" value="ECO:0007669"/>
    <property type="project" value="UniProtKB-UniRule"/>
</dbReference>
<dbReference type="GO" id="GO:0005737">
    <property type="term" value="C:cytoplasm"/>
    <property type="evidence" value="ECO:0007669"/>
    <property type="project" value="UniProtKB-UniRule"/>
</dbReference>
<evidence type="ECO:0000256" key="3">
    <source>
        <dbReference type="ARBA" id="ARBA00022737"/>
    </source>
</evidence>
<dbReference type="GO" id="GO:0000976">
    <property type="term" value="F:transcription cis-regulatory region binding"/>
    <property type="evidence" value="ECO:0007669"/>
    <property type="project" value="TreeGrafter"/>
</dbReference>
<gene>
    <name evidence="7 9" type="primary">mraZ</name>
    <name evidence="9" type="ordered locus">PACID_12760</name>
</gene>
<name>K7RVT5_ACIA4</name>
<keyword evidence="5 7" id="KW-0238">DNA-binding</keyword>
<evidence type="ECO:0000256" key="5">
    <source>
        <dbReference type="ARBA" id="ARBA00023125"/>
    </source>
</evidence>
<dbReference type="InterPro" id="IPR037914">
    <property type="entry name" value="SpoVT-AbrB_sf"/>
</dbReference>
<dbReference type="KEGG" id="pbo:PACID_12760"/>
<evidence type="ECO:0000256" key="4">
    <source>
        <dbReference type="ARBA" id="ARBA00023015"/>
    </source>
</evidence>
<evidence type="ECO:0000313" key="9">
    <source>
        <dbReference type="EMBL" id="AFV89098.1"/>
    </source>
</evidence>
<dbReference type="InterPro" id="IPR035644">
    <property type="entry name" value="MraZ_C"/>
</dbReference>
<dbReference type="EMBL" id="CP003493">
    <property type="protein sequence ID" value="AFV89098.1"/>
    <property type="molecule type" value="Genomic_DNA"/>
</dbReference>
<evidence type="ECO:0000313" key="10">
    <source>
        <dbReference type="Proteomes" id="UP000000214"/>
    </source>
</evidence>
<evidence type="ECO:0000256" key="7">
    <source>
        <dbReference type="HAMAP-Rule" id="MF_01008"/>
    </source>
</evidence>
<dbReference type="CDD" id="cd16320">
    <property type="entry name" value="MraZ_N"/>
    <property type="match status" value="1"/>
</dbReference>
<keyword evidence="4 7" id="KW-0805">Transcription regulation</keyword>
<comment type="subunit">
    <text evidence="7">Forms oligomers.</text>
</comment>
<dbReference type="InterPro" id="IPR035642">
    <property type="entry name" value="MraZ_N"/>
</dbReference>
<dbReference type="AlphaFoldDB" id="K7RVT5"/>
<dbReference type="GO" id="GO:2000143">
    <property type="term" value="P:negative regulation of DNA-templated transcription initiation"/>
    <property type="evidence" value="ECO:0007669"/>
    <property type="project" value="TreeGrafter"/>
</dbReference>
<protein>
    <recommendedName>
        <fullName evidence="1 7">Transcriptional regulator MraZ</fullName>
    </recommendedName>
</protein>
<keyword evidence="3" id="KW-0677">Repeat</keyword>
<dbReference type="PANTHER" id="PTHR34701">
    <property type="entry name" value="TRANSCRIPTIONAL REGULATOR MRAZ"/>
    <property type="match status" value="1"/>
</dbReference>
<dbReference type="Pfam" id="PF02381">
    <property type="entry name" value="MraZ"/>
    <property type="match status" value="2"/>
</dbReference>
<dbReference type="GO" id="GO:0009295">
    <property type="term" value="C:nucleoid"/>
    <property type="evidence" value="ECO:0007669"/>
    <property type="project" value="UniProtKB-SubCell"/>
</dbReference>
<dbReference type="PANTHER" id="PTHR34701:SF1">
    <property type="entry name" value="TRANSCRIPTIONAL REGULATOR MRAZ"/>
    <property type="match status" value="1"/>
</dbReference>
<keyword evidence="2 7" id="KW-0963">Cytoplasm</keyword>
<feature type="domain" description="SpoVT-AbrB" evidence="8">
    <location>
        <begin position="94"/>
        <end position="137"/>
    </location>
</feature>
<dbReference type="InterPro" id="IPR003444">
    <property type="entry name" value="MraZ"/>
</dbReference>
<dbReference type="InterPro" id="IPR038619">
    <property type="entry name" value="MraZ_sf"/>
</dbReference>
<dbReference type="Gene3D" id="3.40.1550.20">
    <property type="entry name" value="Transcriptional regulator MraZ domain"/>
    <property type="match status" value="1"/>
</dbReference>
<dbReference type="CDD" id="cd16321">
    <property type="entry name" value="MraZ_C"/>
    <property type="match status" value="1"/>
</dbReference>
<evidence type="ECO:0000256" key="1">
    <source>
        <dbReference type="ARBA" id="ARBA00013860"/>
    </source>
</evidence>
<dbReference type="NCBIfam" id="TIGR00242">
    <property type="entry name" value="division/cell wall cluster transcriptional repressor MraZ"/>
    <property type="match status" value="1"/>
</dbReference>
<organism evidence="9 10">
    <name type="scientific">Acidipropionibacterium acidipropionici (strain ATCC 4875 / DSM 20272 / JCM 6432 / NBRC 12425 / NCIMB 8070 / 4)</name>
    <name type="common">Propionibacterium acidipropionici</name>
    <dbReference type="NCBI Taxonomy" id="1171373"/>
    <lineage>
        <taxon>Bacteria</taxon>
        <taxon>Bacillati</taxon>
        <taxon>Actinomycetota</taxon>
        <taxon>Actinomycetes</taxon>
        <taxon>Propionibacteriales</taxon>
        <taxon>Propionibacteriaceae</taxon>
        <taxon>Acidipropionibacterium</taxon>
    </lineage>
</organism>
<evidence type="ECO:0000256" key="6">
    <source>
        <dbReference type="ARBA" id="ARBA00023163"/>
    </source>
</evidence>
<proteinExistence type="inferred from homology"/>